<feature type="compositionally biased region" description="Basic and acidic residues" evidence="1">
    <location>
        <begin position="379"/>
        <end position="391"/>
    </location>
</feature>
<dbReference type="AlphaFoldDB" id="A0A453QJ68"/>
<feature type="compositionally biased region" description="Basic and acidic residues" evidence="1">
    <location>
        <begin position="472"/>
        <end position="489"/>
    </location>
</feature>
<accession>A0A453QJ68</accession>
<dbReference type="Gramene" id="AET7Gv20164500.5">
    <property type="protein sequence ID" value="AET7Gv20164500.5"/>
    <property type="gene ID" value="AET7Gv20164500"/>
</dbReference>
<feature type="compositionally biased region" description="Basic residues" evidence="1">
    <location>
        <begin position="434"/>
        <end position="471"/>
    </location>
</feature>
<feature type="compositionally biased region" description="Basic and acidic residues" evidence="1">
    <location>
        <begin position="134"/>
        <end position="160"/>
    </location>
</feature>
<reference evidence="2" key="5">
    <citation type="journal article" date="2021" name="G3 (Bethesda)">
        <title>Aegilops tauschii genome assembly Aet v5.0 features greater sequence contiguity and improved annotation.</title>
        <authorList>
            <person name="Wang L."/>
            <person name="Zhu T."/>
            <person name="Rodriguez J.C."/>
            <person name="Deal K.R."/>
            <person name="Dubcovsky J."/>
            <person name="McGuire P.E."/>
            <person name="Lux T."/>
            <person name="Spannagl M."/>
            <person name="Mayer K.F.X."/>
            <person name="Baldrich P."/>
            <person name="Meyers B.C."/>
            <person name="Huo N."/>
            <person name="Gu Y.Q."/>
            <person name="Zhou H."/>
            <person name="Devos K.M."/>
            <person name="Bennetzen J.L."/>
            <person name="Unver T."/>
            <person name="Budak H."/>
            <person name="Gulick P.J."/>
            <person name="Galiba G."/>
            <person name="Kalapos B."/>
            <person name="Nelson D.R."/>
            <person name="Li P."/>
            <person name="You F.M."/>
            <person name="Luo M.C."/>
            <person name="Dvorak J."/>
        </authorList>
    </citation>
    <scope>NUCLEOTIDE SEQUENCE [LARGE SCALE GENOMIC DNA]</scope>
    <source>
        <strain evidence="2">cv. AL8/78</strain>
    </source>
</reference>
<feature type="region of interest" description="Disordered" evidence="1">
    <location>
        <begin position="134"/>
        <end position="162"/>
    </location>
</feature>
<feature type="region of interest" description="Disordered" evidence="1">
    <location>
        <begin position="269"/>
        <end position="330"/>
    </location>
</feature>
<name>A0A453QJ68_AEGTS</name>
<keyword evidence="3" id="KW-1185">Reference proteome</keyword>
<reference evidence="2" key="3">
    <citation type="journal article" date="2017" name="Nature">
        <title>Genome sequence of the progenitor of the wheat D genome Aegilops tauschii.</title>
        <authorList>
            <person name="Luo M.C."/>
            <person name="Gu Y.Q."/>
            <person name="Puiu D."/>
            <person name="Wang H."/>
            <person name="Twardziok S.O."/>
            <person name="Deal K.R."/>
            <person name="Huo N."/>
            <person name="Zhu T."/>
            <person name="Wang L."/>
            <person name="Wang Y."/>
            <person name="McGuire P.E."/>
            <person name="Liu S."/>
            <person name="Long H."/>
            <person name="Ramasamy R.K."/>
            <person name="Rodriguez J.C."/>
            <person name="Van S.L."/>
            <person name="Yuan L."/>
            <person name="Wang Z."/>
            <person name="Xia Z."/>
            <person name="Xiao L."/>
            <person name="Anderson O.D."/>
            <person name="Ouyang S."/>
            <person name="Liang Y."/>
            <person name="Zimin A.V."/>
            <person name="Pertea G."/>
            <person name="Qi P."/>
            <person name="Bennetzen J.L."/>
            <person name="Dai X."/>
            <person name="Dawson M.W."/>
            <person name="Muller H.G."/>
            <person name="Kugler K."/>
            <person name="Rivarola-Duarte L."/>
            <person name="Spannagl M."/>
            <person name="Mayer K.F.X."/>
            <person name="Lu F.H."/>
            <person name="Bevan M.W."/>
            <person name="Leroy P."/>
            <person name="Li P."/>
            <person name="You F.M."/>
            <person name="Sun Q."/>
            <person name="Liu Z."/>
            <person name="Lyons E."/>
            <person name="Wicker T."/>
            <person name="Salzberg S.L."/>
            <person name="Devos K.M."/>
            <person name="Dvorak J."/>
        </authorList>
    </citation>
    <scope>NUCLEOTIDE SEQUENCE [LARGE SCALE GENOMIC DNA]</scope>
    <source>
        <strain evidence="2">cv. AL8/78</strain>
    </source>
</reference>
<evidence type="ECO:0000256" key="1">
    <source>
        <dbReference type="SAM" id="MobiDB-lite"/>
    </source>
</evidence>
<evidence type="ECO:0000313" key="3">
    <source>
        <dbReference type="Proteomes" id="UP000015105"/>
    </source>
</evidence>
<evidence type="ECO:0000313" key="2">
    <source>
        <dbReference type="EnsemblPlants" id="AET7Gv20164500.5"/>
    </source>
</evidence>
<organism evidence="2 3">
    <name type="scientific">Aegilops tauschii subsp. strangulata</name>
    <name type="common">Goatgrass</name>
    <dbReference type="NCBI Taxonomy" id="200361"/>
    <lineage>
        <taxon>Eukaryota</taxon>
        <taxon>Viridiplantae</taxon>
        <taxon>Streptophyta</taxon>
        <taxon>Embryophyta</taxon>
        <taxon>Tracheophyta</taxon>
        <taxon>Spermatophyta</taxon>
        <taxon>Magnoliopsida</taxon>
        <taxon>Liliopsida</taxon>
        <taxon>Poales</taxon>
        <taxon>Poaceae</taxon>
        <taxon>BOP clade</taxon>
        <taxon>Pooideae</taxon>
        <taxon>Triticodae</taxon>
        <taxon>Triticeae</taxon>
        <taxon>Triticinae</taxon>
        <taxon>Aegilops</taxon>
    </lineage>
</organism>
<feature type="compositionally biased region" description="Basic residues" evidence="1">
    <location>
        <begin position="291"/>
        <end position="307"/>
    </location>
</feature>
<dbReference type="Proteomes" id="UP000015105">
    <property type="component" value="Chromosome 7D"/>
</dbReference>
<protein>
    <submittedName>
        <fullName evidence="2">Uncharacterized protein</fullName>
    </submittedName>
</protein>
<feature type="compositionally biased region" description="Gly residues" evidence="1">
    <location>
        <begin position="318"/>
        <end position="327"/>
    </location>
</feature>
<reference evidence="3" key="1">
    <citation type="journal article" date="2014" name="Science">
        <title>Ancient hybridizations among the ancestral genomes of bread wheat.</title>
        <authorList>
            <consortium name="International Wheat Genome Sequencing Consortium,"/>
            <person name="Marcussen T."/>
            <person name="Sandve S.R."/>
            <person name="Heier L."/>
            <person name="Spannagl M."/>
            <person name="Pfeifer M."/>
            <person name="Jakobsen K.S."/>
            <person name="Wulff B.B."/>
            <person name="Steuernagel B."/>
            <person name="Mayer K.F."/>
            <person name="Olsen O.A."/>
        </authorList>
    </citation>
    <scope>NUCLEOTIDE SEQUENCE [LARGE SCALE GENOMIC DNA]</scope>
    <source>
        <strain evidence="3">cv. AL8/78</strain>
    </source>
</reference>
<sequence>MHIATCVWQEKAAAMGAAAGGRAGECRVSLVALLAAAGRALNCVVSFVVFSFLDVLDMVLCLVYKVVDYAVEAEWKPCYCSAAAREGGGGGGVAGGATGAQGALSFVAPRAEDAAGGRVGHALRARLAALGRHTEAGPHRAGADREPGHRRAHPGQDRPRATPAAAGALLVRLRLQDVPLVEHRLPRLPPLRARAGPAAAAAGGRRAGGSHLHPRLHLLLRVLDGDGVPGVQPGGARAVPDVRRGPAGVRAEPQAGRLAVHAAGAPGDDRALRAPALPPQVLPRRGALPRLRPRPRARRQVPRRRQVPHAPRPAVLPGAGGGGGGGDAVRDAAGGAAAGVAADRVRGVDGVLVRAREPDHLPHHLQAPPGLEQALQDLHQKQDEDVPDRGVHVPHPQRGVAHPAQHHVPQRQQDGRLPGRGRRAAELQGGPLPRPRRRAAPRGVHPRRRRPGAPGPRHRLRQQGPHHHRRRPGEALRRRARGHLAERRPGLAPLPLCL</sequence>
<feature type="region of interest" description="Disordered" evidence="1">
    <location>
        <begin position="379"/>
        <end position="498"/>
    </location>
</feature>
<proteinExistence type="predicted"/>
<reference evidence="2" key="4">
    <citation type="submission" date="2019-03" db="UniProtKB">
        <authorList>
            <consortium name="EnsemblPlants"/>
        </authorList>
    </citation>
    <scope>IDENTIFICATION</scope>
</reference>
<reference evidence="3" key="2">
    <citation type="journal article" date="2017" name="Nat. Plants">
        <title>The Aegilops tauschii genome reveals multiple impacts of transposons.</title>
        <authorList>
            <person name="Zhao G."/>
            <person name="Zou C."/>
            <person name="Li K."/>
            <person name="Wang K."/>
            <person name="Li T."/>
            <person name="Gao L."/>
            <person name="Zhang X."/>
            <person name="Wang H."/>
            <person name="Yang Z."/>
            <person name="Liu X."/>
            <person name="Jiang W."/>
            <person name="Mao L."/>
            <person name="Kong X."/>
            <person name="Jiao Y."/>
            <person name="Jia J."/>
        </authorList>
    </citation>
    <scope>NUCLEOTIDE SEQUENCE [LARGE SCALE GENOMIC DNA]</scope>
    <source>
        <strain evidence="3">cv. AL8/78</strain>
    </source>
</reference>
<dbReference type="EnsemblPlants" id="AET7Gv20164500.5">
    <property type="protein sequence ID" value="AET7Gv20164500.5"/>
    <property type="gene ID" value="AET7Gv20164500"/>
</dbReference>